<dbReference type="EMBL" id="CAJPEV010000836">
    <property type="protein sequence ID" value="CAG0888954.1"/>
    <property type="molecule type" value="Genomic_DNA"/>
</dbReference>
<evidence type="ECO:0000313" key="2">
    <source>
        <dbReference type="Proteomes" id="UP000677054"/>
    </source>
</evidence>
<organism evidence="1">
    <name type="scientific">Darwinula stevensoni</name>
    <dbReference type="NCBI Taxonomy" id="69355"/>
    <lineage>
        <taxon>Eukaryota</taxon>
        <taxon>Metazoa</taxon>
        <taxon>Ecdysozoa</taxon>
        <taxon>Arthropoda</taxon>
        <taxon>Crustacea</taxon>
        <taxon>Oligostraca</taxon>
        <taxon>Ostracoda</taxon>
        <taxon>Podocopa</taxon>
        <taxon>Podocopida</taxon>
        <taxon>Darwinulocopina</taxon>
        <taxon>Darwinuloidea</taxon>
        <taxon>Darwinulidae</taxon>
        <taxon>Darwinula</taxon>
    </lineage>
</organism>
<evidence type="ECO:0000313" key="1">
    <source>
        <dbReference type="EMBL" id="CAD7245350.1"/>
    </source>
</evidence>
<protein>
    <submittedName>
        <fullName evidence="1">Uncharacterized protein</fullName>
    </submittedName>
</protein>
<sequence length="321" mass="37548">MTQTRPSGNDYFPECIQQTRTGGETAAHSIFWYRNSGRRKHVSSFDLSVRGRHLTPHLLHFQAHFFCDNVSSLSFPDKLDEDEAGNLLQSLNKLAEDEIRNLVQRFSNSYGPEERRDFIHVFGILDQEQRSRLIDSFGPLEPEQRSQLSHSFEQLEPEEFRELIHAFSKDDIPYAPYLILEPEQIRQLTNSFGPDIVHTYHTAVSGMFLFNYEWKTYFLLSFPEKLLPEETHQLIDAIERLGPEDTRQLIHAIDNLKWEQMLQLIDTIEKLVLEETRQLIGAFSEDEVPFNLDDGAFLAQFHYIKDTRKGQQELVLVYEVE</sequence>
<proteinExistence type="predicted"/>
<reference evidence="1" key="1">
    <citation type="submission" date="2020-11" db="EMBL/GenBank/DDBJ databases">
        <authorList>
            <person name="Tran Van P."/>
        </authorList>
    </citation>
    <scope>NUCLEOTIDE SEQUENCE</scope>
</reference>
<name>A0A7R8XCL2_9CRUS</name>
<dbReference type="Proteomes" id="UP000677054">
    <property type="component" value="Unassembled WGS sequence"/>
</dbReference>
<accession>A0A7R8XCL2</accession>
<dbReference type="AlphaFoldDB" id="A0A7R8XCL2"/>
<keyword evidence="2" id="KW-1185">Reference proteome</keyword>
<gene>
    <name evidence="1" type="ORF">DSTB1V02_LOCUS5224</name>
</gene>
<dbReference type="EMBL" id="LR900353">
    <property type="protein sequence ID" value="CAD7245350.1"/>
    <property type="molecule type" value="Genomic_DNA"/>
</dbReference>